<proteinExistence type="predicted"/>
<evidence type="ECO:0000313" key="2">
    <source>
        <dbReference type="EMBL" id="JAP86675.1"/>
    </source>
</evidence>
<keyword evidence="1" id="KW-0732">Signal</keyword>
<name>A0A131Z782_RHIAP</name>
<sequence length="128" mass="14414">MCQRFFFLIVTLLLLANSTSLWKLNNYNNIQKRPPGKDIRQGKPPCPNKCRTGYKFSCMANCTKCVPCSHCNVCSCSCVKSRDPCFPLRNHYCGNMLEVKCTSYKNGCFCYCGIASLKMLPGGFTPLK</sequence>
<evidence type="ECO:0000256" key="1">
    <source>
        <dbReference type="SAM" id="SignalP"/>
    </source>
</evidence>
<protein>
    <recommendedName>
        <fullName evidence="3">Metastriate ixostatin family member</fullName>
    </recommendedName>
</protein>
<dbReference type="EMBL" id="GEDV01001882">
    <property type="protein sequence ID" value="JAP86675.1"/>
    <property type="molecule type" value="Transcribed_RNA"/>
</dbReference>
<reference evidence="2" key="1">
    <citation type="journal article" date="2016" name="Ticks Tick Borne Dis.">
        <title>De novo assembly and annotation of the salivary gland transcriptome of Rhipicephalus appendiculatus male and female ticks during blood feeding.</title>
        <authorList>
            <person name="de Castro M.H."/>
            <person name="de Klerk D."/>
            <person name="Pienaar R."/>
            <person name="Latif A.A."/>
            <person name="Rees D.J."/>
            <person name="Mans B.J."/>
        </authorList>
    </citation>
    <scope>NUCLEOTIDE SEQUENCE</scope>
    <source>
        <tissue evidence="2">Salivary glands</tissue>
    </source>
</reference>
<feature type="chain" id="PRO_5007286878" description="Metastriate ixostatin family member" evidence="1">
    <location>
        <begin position="22"/>
        <end position="128"/>
    </location>
</feature>
<evidence type="ECO:0008006" key="3">
    <source>
        <dbReference type="Google" id="ProtNLM"/>
    </source>
</evidence>
<organism evidence="2">
    <name type="scientific">Rhipicephalus appendiculatus</name>
    <name type="common">Brown ear tick</name>
    <dbReference type="NCBI Taxonomy" id="34631"/>
    <lineage>
        <taxon>Eukaryota</taxon>
        <taxon>Metazoa</taxon>
        <taxon>Ecdysozoa</taxon>
        <taxon>Arthropoda</taxon>
        <taxon>Chelicerata</taxon>
        <taxon>Arachnida</taxon>
        <taxon>Acari</taxon>
        <taxon>Parasitiformes</taxon>
        <taxon>Ixodida</taxon>
        <taxon>Ixodoidea</taxon>
        <taxon>Ixodidae</taxon>
        <taxon>Rhipicephalinae</taxon>
        <taxon>Rhipicephalus</taxon>
        <taxon>Rhipicephalus</taxon>
    </lineage>
</organism>
<accession>A0A131Z782</accession>
<feature type="signal peptide" evidence="1">
    <location>
        <begin position="1"/>
        <end position="21"/>
    </location>
</feature>
<dbReference type="AlphaFoldDB" id="A0A131Z782"/>